<dbReference type="InterPro" id="IPR015864">
    <property type="entry name" value="FAD_synthase"/>
</dbReference>
<dbReference type="InterPro" id="IPR002606">
    <property type="entry name" value="Riboflavin_kinase_bac"/>
</dbReference>
<dbReference type="SUPFAM" id="SSF82114">
    <property type="entry name" value="Riboflavin kinase-like"/>
    <property type="match status" value="1"/>
</dbReference>
<dbReference type="GO" id="GO:0008531">
    <property type="term" value="F:riboflavin kinase activity"/>
    <property type="evidence" value="ECO:0007669"/>
    <property type="project" value="UniProtKB-UniRule"/>
</dbReference>
<dbReference type="CDD" id="cd02064">
    <property type="entry name" value="FAD_synthetase_N"/>
    <property type="match status" value="1"/>
</dbReference>
<evidence type="ECO:0000256" key="13">
    <source>
        <dbReference type="ARBA" id="ARBA00047880"/>
    </source>
</evidence>
<dbReference type="RefSeq" id="WP_056946241.1">
    <property type="nucleotide sequence ID" value="NZ_AZCV01000001.1"/>
</dbReference>
<dbReference type="Pfam" id="PF06574">
    <property type="entry name" value="FAD_syn"/>
    <property type="match status" value="1"/>
</dbReference>
<evidence type="ECO:0000256" key="6">
    <source>
        <dbReference type="ARBA" id="ARBA00022679"/>
    </source>
</evidence>
<name>A0A0R1H4G3_9LACO</name>
<evidence type="ECO:0000313" key="18">
    <source>
        <dbReference type="Proteomes" id="UP000050909"/>
    </source>
</evidence>
<dbReference type="PIRSF" id="PIRSF004491">
    <property type="entry name" value="FAD_Synth"/>
    <property type="match status" value="1"/>
</dbReference>
<comment type="pathway">
    <text evidence="2 15">Cofactor biosynthesis; FAD biosynthesis; FAD from FMN: step 1/1.</text>
</comment>
<dbReference type="InterPro" id="IPR014729">
    <property type="entry name" value="Rossmann-like_a/b/a_fold"/>
</dbReference>
<evidence type="ECO:0000256" key="5">
    <source>
        <dbReference type="ARBA" id="ARBA00022643"/>
    </source>
</evidence>
<dbReference type="SUPFAM" id="SSF52374">
    <property type="entry name" value="Nucleotidylyl transferase"/>
    <property type="match status" value="1"/>
</dbReference>
<dbReference type="PATRIC" id="fig|1423722.3.peg.121"/>
<evidence type="ECO:0000313" key="17">
    <source>
        <dbReference type="EMBL" id="KRK38434.1"/>
    </source>
</evidence>
<proteinExistence type="inferred from homology"/>
<keyword evidence="5 15" id="KW-0288">FMN</keyword>
<evidence type="ECO:0000256" key="3">
    <source>
        <dbReference type="ARBA" id="ARBA00005201"/>
    </source>
</evidence>
<dbReference type="InterPro" id="IPR015865">
    <property type="entry name" value="Riboflavin_kinase_bac/euk"/>
</dbReference>
<dbReference type="NCBIfam" id="TIGR00083">
    <property type="entry name" value="ribF"/>
    <property type="match status" value="1"/>
</dbReference>
<keyword evidence="18" id="KW-1185">Reference proteome</keyword>
<dbReference type="NCBIfam" id="NF004162">
    <property type="entry name" value="PRK05627.1-5"/>
    <property type="match status" value="1"/>
</dbReference>
<evidence type="ECO:0000256" key="2">
    <source>
        <dbReference type="ARBA" id="ARBA00004726"/>
    </source>
</evidence>
<sequence>MKVIDVEFPFAKNLITTKQVVLVLGFFDGVHLGHQRLIAAGLKEAKSRNLPLMVMTFDKHPRVVYAHETNFAYLTTIPEKAAVMAKLGVDYLAVFKFNEQLAHLAPQDFVDQVILGLNAAVVVAGFDYTYGDKNIANMRHLPEFSHGRFDIVELPEQVFAGRKIGSTIIRQDLLNGDVTEANQLLGYPYSITGKVVTGKQRGRTIGFRTANLALPEHKLIPGIGVYATKLLVHGQWHEAMTSIGYNITFNDTQQIFIETNIFDFDEDIYGETITVAWYKFLRGEKKLAGLAGLKEQLKKDEQATRAYFNNI</sequence>
<dbReference type="FunFam" id="2.40.30.30:FF:000003">
    <property type="entry name" value="Riboflavin biosynthesis protein"/>
    <property type="match status" value="1"/>
</dbReference>
<keyword evidence="8 15" id="KW-0547">Nucleotide-binding</keyword>
<evidence type="ECO:0000256" key="8">
    <source>
        <dbReference type="ARBA" id="ARBA00022741"/>
    </source>
</evidence>
<dbReference type="Gene3D" id="3.40.50.620">
    <property type="entry name" value="HUPs"/>
    <property type="match status" value="1"/>
</dbReference>
<evidence type="ECO:0000256" key="7">
    <source>
        <dbReference type="ARBA" id="ARBA00022695"/>
    </source>
</evidence>
<dbReference type="InterPro" id="IPR023465">
    <property type="entry name" value="Riboflavin_kinase_dom_sf"/>
</dbReference>
<keyword evidence="6 15" id="KW-0808">Transferase</keyword>
<comment type="function">
    <text evidence="1">Catalyzes the phosphorylation of riboflavin to FMN followed by the adenylation of FMN to FAD.</text>
</comment>
<comment type="caution">
    <text evidence="17">The sequence shown here is derived from an EMBL/GenBank/DDBJ whole genome shotgun (WGS) entry which is preliminary data.</text>
</comment>
<comment type="catalytic activity">
    <reaction evidence="14 15">
        <text>FMN + ATP + H(+) = FAD + diphosphate</text>
        <dbReference type="Rhea" id="RHEA:17237"/>
        <dbReference type="ChEBI" id="CHEBI:15378"/>
        <dbReference type="ChEBI" id="CHEBI:30616"/>
        <dbReference type="ChEBI" id="CHEBI:33019"/>
        <dbReference type="ChEBI" id="CHEBI:57692"/>
        <dbReference type="ChEBI" id="CHEBI:58210"/>
        <dbReference type="EC" id="2.7.7.2"/>
    </reaction>
</comment>
<keyword evidence="11 15" id="KW-0067">ATP-binding</keyword>
<keyword evidence="12" id="KW-0511">Multifunctional enzyme</keyword>
<evidence type="ECO:0000256" key="14">
    <source>
        <dbReference type="ARBA" id="ARBA00049494"/>
    </source>
</evidence>
<evidence type="ECO:0000256" key="15">
    <source>
        <dbReference type="PIRNR" id="PIRNR004491"/>
    </source>
</evidence>
<evidence type="ECO:0000259" key="16">
    <source>
        <dbReference type="SMART" id="SM00904"/>
    </source>
</evidence>
<dbReference type="InterPro" id="IPR023468">
    <property type="entry name" value="Riboflavin_kinase"/>
</dbReference>
<keyword evidence="10 15" id="KW-0274">FAD</keyword>
<comment type="similarity">
    <text evidence="15">Belongs to the ribF family.</text>
</comment>
<evidence type="ECO:0000256" key="11">
    <source>
        <dbReference type="ARBA" id="ARBA00022840"/>
    </source>
</evidence>
<dbReference type="GO" id="GO:0009231">
    <property type="term" value="P:riboflavin biosynthetic process"/>
    <property type="evidence" value="ECO:0007669"/>
    <property type="project" value="InterPro"/>
</dbReference>
<dbReference type="FunFam" id="3.40.50.620:FF:000021">
    <property type="entry name" value="Riboflavin biosynthesis protein"/>
    <property type="match status" value="1"/>
</dbReference>
<evidence type="ECO:0000256" key="1">
    <source>
        <dbReference type="ARBA" id="ARBA00002121"/>
    </source>
</evidence>
<dbReference type="Gene3D" id="2.40.30.30">
    <property type="entry name" value="Riboflavin kinase-like"/>
    <property type="match status" value="1"/>
</dbReference>
<feature type="domain" description="Riboflavin kinase" evidence="16">
    <location>
        <begin position="184"/>
        <end position="309"/>
    </location>
</feature>
<dbReference type="UniPathway" id="UPA00276">
    <property type="reaction ID" value="UER00406"/>
</dbReference>
<gene>
    <name evidence="17" type="ORF">FC62_GL000119</name>
</gene>
<dbReference type="UniPathway" id="UPA00277">
    <property type="reaction ID" value="UER00407"/>
</dbReference>
<dbReference type="Pfam" id="PF01687">
    <property type="entry name" value="Flavokinase"/>
    <property type="match status" value="1"/>
</dbReference>
<dbReference type="EC" id="2.7.1.26" evidence="15"/>
<accession>A0A0R1H4G3</accession>
<protein>
    <recommendedName>
        <fullName evidence="15">Riboflavin biosynthesis protein</fullName>
    </recommendedName>
    <domain>
        <recommendedName>
            <fullName evidence="15">Riboflavin kinase</fullName>
            <ecNumber evidence="15">2.7.1.26</ecNumber>
        </recommendedName>
        <alternativeName>
            <fullName evidence="15">Flavokinase</fullName>
        </alternativeName>
    </domain>
    <domain>
        <recommendedName>
            <fullName evidence="15">FMN adenylyltransferase</fullName>
            <ecNumber evidence="15">2.7.7.2</ecNumber>
        </recommendedName>
        <alternativeName>
            <fullName evidence="15">FAD pyrophosphorylase</fullName>
        </alternativeName>
        <alternativeName>
            <fullName evidence="15">FAD synthase</fullName>
        </alternativeName>
    </domain>
</protein>
<reference evidence="17 18" key="1">
    <citation type="journal article" date="2015" name="Genome Announc.">
        <title>Expanding the biotechnology potential of lactobacilli through comparative genomics of 213 strains and associated genera.</title>
        <authorList>
            <person name="Sun Z."/>
            <person name="Harris H.M."/>
            <person name="McCann A."/>
            <person name="Guo C."/>
            <person name="Argimon S."/>
            <person name="Zhang W."/>
            <person name="Yang X."/>
            <person name="Jeffery I.B."/>
            <person name="Cooney J.C."/>
            <person name="Kagawa T.F."/>
            <person name="Liu W."/>
            <person name="Song Y."/>
            <person name="Salvetti E."/>
            <person name="Wrobel A."/>
            <person name="Rasinkangas P."/>
            <person name="Parkhill J."/>
            <person name="Rea M.C."/>
            <person name="O'Sullivan O."/>
            <person name="Ritari J."/>
            <person name="Douillard F.P."/>
            <person name="Paul Ross R."/>
            <person name="Yang R."/>
            <person name="Briner A.E."/>
            <person name="Felis G.E."/>
            <person name="de Vos W.M."/>
            <person name="Barrangou R."/>
            <person name="Klaenhammer T.R."/>
            <person name="Caufield P.W."/>
            <person name="Cui Y."/>
            <person name="Zhang H."/>
            <person name="O'Toole P.W."/>
        </authorList>
    </citation>
    <scope>NUCLEOTIDE SEQUENCE [LARGE SCALE GENOMIC DNA]</scope>
    <source>
        <strain evidence="17 18">DSM 20534</strain>
    </source>
</reference>
<dbReference type="Proteomes" id="UP000050909">
    <property type="component" value="Unassembled WGS sequence"/>
</dbReference>
<dbReference type="GO" id="GO:0006747">
    <property type="term" value="P:FAD biosynthetic process"/>
    <property type="evidence" value="ECO:0007669"/>
    <property type="project" value="UniProtKB-UniRule"/>
</dbReference>
<organism evidence="17 18">
    <name type="scientific">Amylolactobacillus amylotrophicus DSM 20534</name>
    <dbReference type="NCBI Taxonomy" id="1423722"/>
    <lineage>
        <taxon>Bacteria</taxon>
        <taxon>Bacillati</taxon>
        <taxon>Bacillota</taxon>
        <taxon>Bacilli</taxon>
        <taxon>Lactobacillales</taxon>
        <taxon>Lactobacillaceae</taxon>
        <taxon>Amylolactobacillus</taxon>
    </lineage>
</organism>
<evidence type="ECO:0000256" key="10">
    <source>
        <dbReference type="ARBA" id="ARBA00022827"/>
    </source>
</evidence>
<keyword evidence="7 15" id="KW-0548">Nucleotidyltransferase</keyword>
<dbReference type="PANTHER" id="PTHR22749">
    <property type="entry name" value="RIBOFLAVIN KINASE/FMN ADENYLYLTRANSFERASE"/>
    <property type="match status" value="1"/>
</dbReference>
<dbReference type="GO" id="GO:0005524">
    <property type="term" value="F:ATP binding"/>
    <property type="evidence" value="ECO:0007669"/>
    <property type="project" value="UniProtKB-UniRule"/>
</dbReference>
<dbReference type="GO" id="GO:0009398">
    <property type="term" value="P:FMN biosynthetic process"/>
    <property type="evidence" value="ECO:0007669"/>
    <property type="project" value="UniProtKB-UniRule"/>
</dbReference>
<dbReference type="PANTHER" id="PTHR22749:SF6">
    <property type="entry name" value="RIBOFLAVIN KINASE"/>
    <property type="match status" value="1"/>
</dbReference>
<keyword evidence="9 15" id="KW-0418">Kinase</keyword>
<comment type="catalytic activity">
    <reaction evidence="13 15">
        <text>riboflavin + ATP = FMN + ADP + H(+)</text>
        <dbReference type="Rhea" id="RHEA:14357"/>
        <dbReference type="ChEBI" id="CHEBI:15378"/>
        <dbReference type="ChEBI" id="CHEBI:30616"/>
        <dbReference type="ChEBI" id="CHEBI:57986"/>
        <dbReference type="ChEBI" id="CHEBI:58210"/>
        <dbReference type="ChEBI" id="CHEBI:456216"/>
        <dbReference type="EC" id="2.7.1.26"/>
    </reaction>
</comment>
<evidence type="ECO:0000256" key="9">
    <source>
        <dbReference type="ARBA" id="ARBA00022777"/>
    </source>
</evidence>
<dbReference type="SMART" id="SM00904">
    <property type="entry name" value="Flavokinase"/>
    <property type="match status" value="1"/>
</dbReference>
<evidence type="ECO:0000256" key="4">
    <source>
        <dbReference type="ARBA" id="ARBA00022630"/>
    </source>
</evidence>
<dbReference type="GO" id="GO:0003919">
    <property type="term" value="F:FMN adenylyltransferase activity"/>
    <property type="evidence" value="ECO:0007669"/>
    <property type="project" value="UniProtKB-UniRule"/>
</dbReference>
<keyword evidence="4 15" id="KW-0285">Flavoprotein</keyword>
<dbReference type="AlphaFoldDB" id="A0A0R1H4G3"/>
<comment type="pathway">
    <text evidence="3 15">Cofactor biosynthesis; FMN biosynthesis; FMN from riboflavin (ATP route): step 1/1.</text>
</comment>
<dbReference type="EC" id="2.7.7.2" evidence="15"/>
<evidence type="ECO:0000256" key="12">
    <source>
        <dbReference type="ARBA" id="ARBA00023268"/>
    </source>
</evidence>
<dbReference type="EMBL" id="AZCV01000001">
    <property type="protein sequence ID" value="KRK38434.1"/>
    <property type="molecule type" value="Genomic_DNA"/>
</dbReference>